<sequence>MCDPRLPLGDVLIAADRLAVGFTTMPAFILYLSFDPTSNALVADPPKYETNICAPFKGVHCGHEQHLIIPFNGIYCISLVQTLNKTASLIYSDMAAHIKCEVGPEQAKFLATRPPSIYHYNRTHYPGTVVHGQTRLKNRYYEWRNLHHLHLDLLSAVHATLTPEQSRDCNEADLCFILIENDKALPAWVNRSAFFLQMAPFCNPFLTQHESTYLRSAASYFCFYGYEHTTNIIDHVLQLTVPDEDVIYILLQDLLLNDLSCTGVKPLASLGDILALHECKHHEEFVIFRPGLANTFEDVHHYVNSA</sequence>
<dbReference type="AlphaFoldDB" id="A0A9P7FPW6"/>
<dbReference type="EMBL" id="JABBWM010000001">
    <property type="protein sequence ID" value="KAG2120933.1"/>
    <property type="molecule type" value="Genomic_DNA"/>
</dbReference>
<dbReference type="Proteomes" id="UP000823399">
    <property type="component" value="Unassembled WGS sequence"/>
</dbReference>
<dbReference type="GeneID" id="64703069"/>
<organism evidence="1 2">
    <name type="scientific">Suillus discolor</name>
    <dbReference type="NCBI Taxonomy" id="1912936"/>
    <lineage>
        <taxon>Eukaryota</taxon>
        <taxon>Fungi</taxon>
        <taxon>Dikarya</taxon>
        <taxon>Basidiomycota</taxon>
        <taxon>Agaricomycotina</taxon>
        <taxon>Agaricomycetes</taxon>
        <taxon>Agaricomycetidae</taxon>
        <taxon>Boletales</taxon>
        <taxon>Suillineae</taxon>
        <taxon>Suillaceae</taxon>
        <taxon>Suillus</taxon>
    </lineage>
</organism>
<accession>A0A9P7FPW6</accession>
<evidence type="ECO:0000313" key="2">
    <source>
        <dbReference type="Proteomes" id="UP000823399"/>
    </source>
</evidence>
<gene>
    <name evidence="1" type="ORF">F5147DRAFT_766808</name>
</gene>
<reference evidence="1" key="1">
    <citation type="journal article" date="2020" name="New Phytol.">
        <title>Comparative genomics reveals dynamic genome evolution in host specialist ectomycorrhizal fungi.</title>
        <authorList>
            <person name="Lofgren L.A."/>
            <person name="Nguyen N.H."/>
            <person name="Vilgalys R."/>
            <person name="Ruytinx J."/>
            <person name="Liao H.L."/>
            <person name="Branco S."/>
            <person name="Kuo A."/>
            <person name="LaButti K."/>
            <person name="Lipzen A."/>
            <person name="Andreopoulos W."/>
            <person name="Pangilinan J."/>
            <person name="Riley R."/>
            <person name="Hundley H."/>
            <person name="Na H."/>
            <person name="Barry K."/>
            <person name="Grigoriev I.V."/>
            <person name="Stajich J.E."/>
            <person name="Kennedy P.G."/>
        </authorList>
    </citation>
    <scope>NUCLEOTIDE SEQUENCE</scope>
    <source>
        <strain evidence="1">FC423</strain>
    </source>
</reference>
<protein>
    <submittedName>
        <fullName evidence="1">Uncharacterized protein</fullName>
    </submittedName>
</protein>
<keyword evidence="2" id="KW-1185">Reference proteome</keyword>
<proteinExistence type="predicted"/>
<dbReference type="OrthoDB" id="2649473at2759"/>
<name>A0A9P7FPW6_9AGAM</name>
<evidence type="ECO:0000313" key="1">
    <source>
        <dbReference type="EMBL" id="KAG2120933.1"/>
    </source>
</evidence>
<comment type="caution">
    <text evidence="1">The sequence shown here is derived from an EMBL/GenBank/DDBJ whole genome shotgun (WGS) entry which is preliminary data.</text>
</comment>
<dbReference type="RefSeq" id="XP_041300309.1">
    <property type="nucleotide sequence ID" value="XM_041440810.1"/>
</dbReference>